<proteinExistence type="predicted"/>
<evidence type="ECO:0000313" key="2">
    <source>
        <dbReference type="EMBL" id="SIS93679.1"/>
    </source>
</evidence>
<dbReference type="STRING" id="407234.SAMN05421795_1221"/>
<feature type="non-terminal residue" evidence="2">
    <location>
        <position position="50"/>
    </location>
</feature>
<dbReference type="EMBL" id="FTOM01000022">
    <property type="protein sequence ID" value="SIS93679.1"/>
    <property type="molecule type" value="Genomic_DNA"/>
</dbReference>
<keyword evidence="3" id="KW-1185">Reference proteome</keyword>
<evidence type="ECO:0000256" key="1">
    <source>
        <dbReference type="SAM" id="SignalP"/>
    </source>
</evidence>
<sequence>MKRLLAGAALAAFFALPAQAHFQLIYAPQTNVERPGDLPLLLAFWHPFEN</sequence>
<feature type="signal peptide" evidence="1">
    <location>
        <begin position="1"/>
        <end position="20"/>
    </location>
</feature>
<name>A0A1N7N687_9RHOB</name>
<dbReference type="Proteomes" id="UP000186098">
    <property type="component" value="Unassembled WGS sequence"/>
</dbReference>
<feature type="chain" id="PRO_5012794731" evidence="1">
    <location>
        <begin position="21"/>
        <end position="50"/>
    </location>
</feature>
<dbReference type="AlphaFoldDB" id="A0A1N7N687"/>
<protein>
    <submittedName>
        <fullName evidence="2">Cobalt/nickel transport protein</fullName>
    </submittedName>
</protein>
<evidence type="ECO:0000313" key="3">
    <source>
        <dbReference type="Proteomes" id="UP000186098"/>
    </source>
</evidence>
<keyword evidence="1" id="KW-0732">Signal</keyword>
<gene>
    <name evidence="2" type="ORF">SAMN05421795_1221</name>
</gene>
<organism evidence="2 3">
    <name type="scientific">Phaeovulum vinaykumarii</name>
    <dbReference type="NCBI Taxonomy" id="407234"/>
    <lineage>
        <taxon>Bacteria</taxon>
        <taxon>Pseudomonadati</taxon>
        <taxon>Pseudomonadota</taxon>
        <taxon>Alphaproteobacteria</taxon>
        <taxon>Rhodobacterales</taxon>
        <taxon>Paracoccaceae</taxon>
        <taxon>Phaeovulum</taxon>
    </lineage>
</organism>
<reference evidence="3" key="1">
    <citation type="submission" date="2017-01" db="EMBL/GenBank/DDBJ databases">
        <authorList>
            <person name="Varghese N."/>
            <person name="Submissions S."/>
        </authorList>
    </citation>
    <scope>NUCLEOTIDE SEQUENCE [LARGE SCALE GENOMIC DNA]</scope>
    <source>
        <strain evidence="3">DSM 18714</strain>
    </source>
</reference>
<accession>A0A1N7N687</accession>